<dbReference type="GeneID" id="54572837"/>
<evidence type="ECO:0000313" key="2">
    <source>
        <dbReference type="Proteomes" id="UP000800094"/>
    </source>
</evidence>
<organism evidence="1 2">
    <name type="scientific">Trematosphaeria pertusa</name>
    <dbReference type="NCBI Taxonomy" id="390896"/>
    <lineage>
        <taxon>Eukaryota</taxon>
        <taxon>Fungi</taxon>
        <taxon>Dikarya</taxon>
        <taxon>Ascomycota</taxon>
        <taxon>Pezizomycotina</taxon>
        <taxon>Dothideomycetes</taxon>
        <taxon>Pleosporomycetidae</taxon>
        <taxon>Pleosporales</taxon>
        <taxon>Massarineae</taxon>
        <taxon>Trematosphaeriaceae</taxon>
        <taxon>Trematosphaeria</taxon>
    </lineage>
</organism>
<evidence type="ECO:0000313" key="1">
    <source>
        <dbReference type="EMBL" id="KAF2242863.1"/>
    </source>
</evidence>
<sequence>MHWSGESLPILQGQRLHITHASISSRADGCISSVGRAAMPHGWMASPTTTTGPPLPYHSLAPYPKSPPRRRCRMHYESQQAGILLGAYSPLGILIPARGEKAGMDEIGREMGGFVVVSLMRWGDLGWAGTWGGLSERRASSDRCAVSSPHDKNCQVRPLWIVMSCFASRGVLGSARANAGLRSRALDKSACISWAGLPTAGCSSPSASPFRLAFPPRLSASPFRLAFPPL</sequence>
<protein>
    <submittedName>
        <fullName evidence="1">Uncharacterized protein</fullName>
    </submittedName>
</protein>
<keyword evidence="2" id="KW-1185">Reference proteome</keyword>
<name>A0A6A6HZ17_9PLEO</name>
<proteinExistence type="predicted"/>
<dbReference type="AlphaFoldDB" id="A0A6A6HZ17"/>
<dbReference type="RefSeq" id="XP_033677867.1">
    <property type="nucleotide sequence ID" value="XM_033819507.1"/>
</dbReference>
<gene>
    <name evidence="1" type="ORF">BU26DRAFT_120181</name>
</gene>
<reference evidence="1" key="1">
    <citation type="journal article" date="2020" name="Stud. Mycol.">
        <title>101 Dothideomycetes genomes: a test case for predicting lifestyles and emergence of pathogens.</title>
        <authorList>
            <person name="Haridas S."/>
            <person name="Albert R."/>
            <person name="Binder M."/>
            <person name="Bloem J."/>
            <person name="Labutti K."/>
            <person name="Salamov A."/>
            <person name="Andreopoulos B."/>
            <person name="Baker S."/>
            <person name="Barry K."/>
            <person name="Bills G."/>
            <person name="Bluhm B."/>
            <person name="Cannon C."/>
            <person name="Castanera R."/>
            <person name="Culley D."/>
            <person name="Daum C."/>
            <person name="Ezra D."/>
            <person name="Gonzalez J."/>
            <person name="Henrissat B."/>
            <person name="Kuo A."/>
            <person name="Liang C."/>
            <person name="Lipzen A."/>
            <person name="Lutzoni F."/>
            <person name="Magnuson J."/>
            <person name="Mondo S."/>
            <person name="Nolan M."/>
            <person name="Ohm R."/>
            <person name="Pangilinan J."/>
            <person name="Park H.-J."/>
            <person name="Ramirez L."/>
            <person name="Alfaro M."/>
            <person name="Sun H."/>
            <person name="Tritt A."/>
            <person name="Yoshinaga Y."/>
            <person name="Zwiers L.-H."/>
            <person name="Turgeon B."/>
            <person name="Goodwin S."/>
            <person name="Spatafora J."/>
            <person name="Crous P."/>
            <person name="Grigoriev I."/>
        </authorList>
    </citation>
    <scope>NUCLEOTIDE SEQUENCE</scope>
    <source>
        <strain evidence="1">CBS 122368</strain>
    </source>
</reference>
<accession>A0A6A6HZ17</accession>
<dbReference type="EMBL" id="ML987206">
    <property type="protein sequence ID" value="KAF2242863.1"/>
    <property type="molecule type" value="Genomic_DNA"/>
</dbReference>
<dbReference type="Proteomes" id="UP000800094">
    <property type="component" value="Unassembled WGS sequence"/>
</dbReference>